<comment type="caution">
    <text evidence="10">The sequence shown here is derived from an EMBL/GenBank/DDBJ whole genome shotgun (WGS) entry which is preliminary data.</text>
</comment>
<name>A0A7V2T4M7_LEUMU</name>
<dbReference type="EMBL" id="DRMS01000446">
    <property type="protein sequence ID" value="HFC93483.1"/>
    <property type="molecule type" value="Genomic_DNA"/>
</dbReference>
<dbReference type="GO" id="GO:0005886">
    <property type="term" value="C:plasma membrane"/>
    <property type="evidence" value="ECO:0007669"/>
    <property type="project" value="UniProtKB-SubCell"/>
</dbReference>
<sequence length="407" mass="46126">MPIINKNVIGKPSFLLPSKELVTLLLALLTLTLWRYNVMSTMSDSITSLYIDEAQYWFWSQNLDLGFYSKPPVIALIIAATTSVCGDSETCIRAGSLIIYPLTTLLIYFSAVFLFNRRIGLVSALVFITLPAVSLSSLVISTDIALFFFWVLAFYGFIRALDSNAWHWWLLMGFAGGMGMESKYTMGIFVFSALAYLLASKQFAIFKNPRLWVATLLAFALWLPNLYWNAQHGYITFVHTSEIAEFEQRLFHWDELGTFIIGQLLVFGPVFFILFLILSFTQKLKHKALLISFSWMFLGIILLQALFGRANANWAAPTYITASILVAAWLLEKNRIRLLITAITINLALGALVYHTEAIFNLAGYELSSKTDLRKRLKGWREIGLHYKAIQAQYPEAILLGTDRTIL</sequence>
<evidence type="ECO:0000256" key="4">
    <source>
        <dbReference type="ARBA" id="ARBA00022679"/>
    </source>
</evidence>
<keyword evidence="6 8" id="KW-1133">Transmembrane helix</keyword>
<feature type="domain" description="Glycosyltransferase RgtA/B/C/D-like" evidence="9">
    <location>
        <begin position="69"/>
        <end position="228"/>
    </location>
</feature>
<feature type="transmembrane region" description="Helical" evidence="8">
    <location>
        <begin position="67"/>
        <end position="85"/>
    </location>
</feature>
<dbReference type="Proteomes" id="UP000885750">
    <property type="component" value="Unassembled WGS sequence"/>
</dbReference>
<keyword evidence="5 8" id="KW-0812">Transmembrane</keyword>
<feature type="transmembrane region" description="Helical" evidence="8">
    <location>
        <begin position="182"/>
        <end position="199"/>
    </location>
</feature>
<feature type="transmembrane region" description="Helical" evidence="8">
    <location>
        <begin position="259"/>
        <end position="281"/>
    </location>
</feature>
<evidence type="ECO:0000256" key="5">
    <source>
        <dbReference type="ARBA" id="ARBA00022692"/>
    </source>
</evidence>
<accession>A0A7V2T4M7</accession>
<gene>
    <name evidence="10" type="ORF">ENJ51_11800</name>
</gene>
<dbReference type="PANTHER" id="PTHR33908:SF11">
    <property type="entry name" value="MEMBRANE PROTEIN"/>
    <property type="match status" value="1"/>
</dbReference>
<evidence type="ECO:0000259" key="9">
    <source>
        <dbReference type="Pfam" id="PF13231"/>
    </source>
</evidence>
<evidence type="ECO:0000256" key="1">
    <source>
        <dbReference type="ARBA" id="ARBA00004651"/>
    </source>
</evidence>
<evidence type="ECO:0000256" key="2">
    <source>
        <dbReference type="ARBA" id="ARBA00022475"/>
    </source>
</evidence>
<feature type="transmembrane region" description="Helical" evidence="8">
    <location>
        <begin position="211"/>
        <end position="228"/>
    </location>
</feature>
<feature type="transmembrane region" description="Helical" evidence="8">
    <location>
        <begin position="97"/>
        <end position="115"/>
    </location>
</feature>
<dbReference type="PANTHER" id="PTHR33908">
    <property type="entry name" value="MANNOSYLTRANSFERASE YKCB-RELATED"/>
    <property type="match status" value="1"/>
</dbReference>
<reference evidence="10" key="1">
    <citation type="journal article" date="2020" name="mSystems">
        <title>Genome- and Community-Level Interaction Insights into Carbon Utilization and Element Cycling Functions of Hydrothermarchaeota in Hydrothermal Sediment.</title>
        <authorList>
            <person name="Zhou Z."/>
            <person name="Liu Y."/>
            <person name="Xu W."/>
            <person name="Pan J."/>
            <person name="Luo Z.H."/>
            <person name="Li M."/>
        </authorList>
    </citation>
    <scope>NUCLEOTIDE SEQUENCE [LARGE SCALE GENOMIC DNA]</scope>
    <source>
        <strain evidence="10">HyVt-493</strain>
    </source>
</reference>
<feature type="transmembrane region" description="Helical" evidence="8">
    <location>
        <begin position="314"/>
        <end position="331"/>
    </location>
</feature>
<dbReference type="Pfam" id="PF13231">
    <property type="entry name" value="PMT_2"/>
    <property type="match status" value="1"/>
</dbReference>
<proteinExistence type="predicted"/>
<protein>
    <submittedName>
        <fullName evidence="10">Phospholipid carrier-dependent glycosyltransferase</fullName>
    </submittedName>
</protein>
<evidence type="ECO:0000256" key="7">
    <source>
        <dbReference type="ARBA" id="ARBA00023136"/>
    </source>
</evidence>
<feature type="non-terminal residue" evidence="10">
    <location>
        <position position="407"/>
    </location>
</feature>
<keyword evidence="7 8" id="KW-0472">Membrane</keyword>
<dbReference type="GO" id="GO:0009103">
    <property type="term" value="P:lipopolysaccharide biosynthetic process"/>
    <property type="evidence" value="ECO:0007669"/>
    <property type="project" value="UniProtKB-ARBA"/>
</dbReference>
<evidence type="ECO:0000256" key="8">
    <source>
        <dbReference type="SAM" id="Phobius"/>
    </source>
</evidence>
<feature type="transmembrane region" description="Helical" evidence="8">
    <location>
        <begin position="147"/>
        <end position="170"/>
    </location>
</feature>
<evidence type="ECO:0000256" key="3">
    <source>
        <dbReference type="ARBA" id="ARBA00022676"/>
    </source>
</evidence>
<organism evidence="10">
    <name type="scientific">Leucothrix mucor</name>
    <dbReference type="NCBI Taxonomy" id="45248"/>
    <lineage>
        <taxon>Bacteria</taxon>
        <taxon>Pseudomonadati</taxon>
        <taxon>Pseudomonadota</taxon>
        <taxon>Gammaproteobacteria</taxon>
        <taxon>Thiotrichales</taxon>
        <taxon>Thiotrichaceae</taxon>
        <taxon>Leucothrix</taxon>
    </lineage>
</organism>
<keyword evidence="2" id="KW-1003">Cell membrane</keyword>
<dbReference type="InterPro" id="IPR038731">
    <property type="entry name" value="RgtA/B/C-like"/>
</dbReference>
<feature type="transmembrane region" description="Helical" evidence="8">
    <location>
        <begin position="338"/>
        <end position="356"/>
    </location>
</feature>
<keyword evidence="3" id="KW-0328">Glycosyltransferase</keyword>
<evidence type="ECO:0000256" key="6">
    <source>
        <dbReference type="ARBA" id="ARBA00022989"/>
    </source>
</evidence>
<keyword evidence="4" id="KW-0808">Transferase</keyword>
<dbReference type="AlphaFoldDB" id="A0A7V2T4M7"/>
<dbReference type="GO" id="GO:0016763">
    <property type="term" value="F:pentosyltransferase activity"/>
    <property type="evidence" value="ECO:0007669"/>
    <property type="project" value="TreeGrafter"/>
</dbReference>
<feature type="transmembrane region" description="Helical" evidence="8">
    <location>
        <begin position="121"/>
        <end position="140"/>
    </location>
</feature>
<dbReference type="InterPro" id="IPR050297">
    <property type="entry name" value="LipidA_mod_glycosyltrf_83"/>
</dbReference>
<evidence type="ECO:0000313" key="10">
    <source>
        <dbReference type="EMBL" id="HFC93483.1"/>
    </source>
</evidence>
<comment type="subcellular location">
    <subcellularLocation>
        <location evidence="1">Cell membrane</location>
        <topology evidence="1">Multi-pass membrane protein</topology>
    </subcellularLocation>
</comment>
<feature type="transmembrane region" description="Helical" evidence="8">
    <location>
        <begin position="288"/>
        <end position="308"/>
    </location>
</feature>